<dbReference type="SUPFAM" id="SSF46894">
    <property type="entry name" value="C-terminal effector domain of the bipartite response regulators"/>
    <property type="match status" value="1"/>
</dbReference>
<dbReference type="PANTHER" id="PTHR48111:SF73">
    <property type="entry name" value="ALKALINE PHOSPHATASE SYNTHESIS TRANSCRIPTIONAL REGULATORY PROTEIN PHOP"/>
    <property type="match status" value="1"/>
</dbReference>
<dbReference type="InterPro" id="IPR016032">
    <property type="entry name" value="Sig_transdc_resp-reg_C-effctor"/>
</dbReference>
<dbReference type="Gene3D" id="3.40.50.2300">
    <property type="match status" value="1"/>
</dbReference>
<dbReference type="InterPro" id="IPR011006">
    <property type="entry name" value="CheY-like_superfamily"/>
</dbReference>
<evidence type="ECO:0000256" key="1">
    <source>
        <dbReference type="ARBA" id="ARBA00022553"/>
    </source>
</evidence>
<dbReference type="CDD" id="cd17574">
    <property type="entry name" value="REC_OmpR"/>
    <property type="match status" value="1"/>
</dbReference>
<comment type="caution">
    <text evidence="10">The sequence shown here is derived from an EMBL/GenBank/DDBJ whole genome shotgun (WGS) entry which is preliminary data.</text>
</comment>
<feature type="domain" description="Response regulatory" evidence="8">
    <location>
        <begin position="4"/>
        <end position="117"/>
    </location>
</feature>
<dbReference type="PROSITE" id="PS51755">
    <property type="entry name" value="OMPR_PHOB"/>
    <property type="match status" value="1"/>
</dbReference>
<keyword evidence="5" id="KW-0804">Transcription</keyword>
<keyword evidence="4 7" id="KW-0238">DNA-binding</keyword>
<dbReference type="Gene3D" id="6.10.250.690">
    <property type="match status" value="1"/>
</dbReference>
<dbReference type="InterPro" id="IPR039420">
    <property type="entry name" value="WalR-like"/>
</dbReference>
<sequence length="235" mass="26357">MSGNVLLVEDEPLMRQLIVDYLHGENIKVIEAANGEEALLRFGAESVALVILDIMMPKLDGYSVCRSIRERSDVMIIMLTARSAEDDKLLGYDLGADDYMTKPFSPKELTAKVKALLKRAELLAAASASTNTDGQDAGVISLDGLTIREASHEVKVEGEELTLSPKEYDLLLYMYRNRNIVLSRDMLLNHVWGFDYFGDARTVDTHIKRLRQKLGVKSDLICTVRGNGYQFKVKR</sequence>
<dbReference type="RefSeq" id="WP_210663507.1">
    <property type="nucleotide sequence ID" value="NZ_JAGKSP010000017.1"/>
</dbReference>
<reference evidence="10 11" key="1">
    <citation type="submission" date="2021-04" db="EMBL/GenBank/DDBJ databases">
        <title>Paenibacillus sp. DLE-14 whole genome sequence.</title>
        <authorList>
            <person name="Ham Y.J."/>
        </authorList>
    </citation>
    <scope>NUCLEOTIDE SEQUENCE [LARGE SCALE GENOMIC DNA]</scope>
    <source>
        <strain evidence="10 11">DLE-14</strain>
    </source>
</reference>
<feature type="modified residue" description="4-aspartylphosphate" evidence="6">
    <location>
        <position position="53"/>
    </location>
</feature>
<organism evidence="10 11">
    <name type="scientific">Paenibacillus lignilyticus</name>
    <dbReference type="NCBI Taxonomy" id="1172615"/>
    <lineage>
        <taxon>Bacteria</taxon>
        <taxon>Bacillati</taxon>
        <taxon>Bacillota</taxon>
        <taxon>Bacilli</taxon>
        <taxon>Bacillales</taxon>
        <taxon>Paenibacillaceae</taxon>
        <taxon>Paenibacillus</taxon>
    </lineage>
</organism>
<gene>
    <name evidence="10" type="ORF">I8J30_27155</name>
</gene>
<dbReference type="PROSITE" id="PS50110">
    <property type="entry name" value="RESPONSE_REGULATORY"/>
    <property type="match status" value="1"/>
</dbReference>
<evidence type="ECO:0000256" key="7">
    <source>
        <dbReference type="PROSITE-ProRule" id="PRU01091"/>
    </source>
</evidence>
<dbReference type="SUPFAM" id="SSF52172">
    <property type="entry name" value="CheY-like"/>
    <property type="match status" value="1"/>
</dbReference>
<proteinExistence type="predicted"/>
<evidence type="ECO:0000313" key="10">
    <source>
        <dbReference type="EMBL" id="MBP3966388.1"/>
    </source>
</evidence>
<accession>A0ABS5CKJ6</accession>
<evidence type="ECO:0000313" key="11">
    <source>
        <dbReference type="Proteomes" id="UP000673394"/>
    </source>
</evidence>
<keyword evidence="1 6" id="KW-0597">Phosphoprotein</keyword>
<evidence type="ECO:0000256" key="5">
    <source>
        <dbReference type="ARBA" id="ARBA00023163"/>
    </source>
</evidence>
<dbReference type="Gene3D" id="1.10.10.10">
    <property type="entry name" value="Winged helix-like DNA-binding domain superfamily/Winged helix DNA-binding domain"/>
    <property type="match status" value="1"/>
</dbReference>
<evidence type="ECO:0000259" key="9">
    <source>
        <dbReference type="PROSITE" id="PS51755"/>
    </source>
</evidence>
<dbReference type="InterPro" id="IPR001867">
    <property type="entry name" value="OmpR/PhoB-type_DNA-bd"/>
</dbReference>
<evidence type="ECO:0000256" key="4">
    <source>
        <dbReference type="ARBA" id="ARBA00023125"/>
    </source>
</evidence>
<evidence type="ECO:0000256" key="3">
    <source>
        <dbReference type="ARBA" id="ARBA00023015"/>
    </source>
</evidence>
<dbReference type="EMBL" id="JAGKSP010000017">
    <property type="protein sequence ID" value="MBP3966388.1"/>
    <property type="molecule type" value="Genomic_DNA"/>
</dbReference>
<evidence type="ECO:0000259" key="8">
    <source>
        <dbReference type="PROSITE" id="PS50110"/>
    </source>
</evidence>
<dbReference type="PANTHER" id="PTHR48111">
    <property type="entry name" value="REGULATOR OF RPOS"/>
    <property type="match status" value="1"/>
</dbReference>
<dbReference type="Pfam" id="PF00072">
    <property type="entry name" value="Response_reg"/>
    <property type="match status" value="1"/>
</dbReference>
<keyword evidence="2" id="KW-0902">Two-component regulatory system</keyword>
<feature type="DNA-binding region" description="OmpR/PhoB-type" evidence="7">
    <location>
        <begin position="137"/>
        <end position="233"/>
    </location>
</feature>
<dbReference type="InterPro" id="IPR001789">
    <property type="entry name" value="Sig_transdc_resp-reg_receiver"/>
</dbReference>
<dbReference type="Pfam" id="PF00486">
    <property type="entry name" value="Trans_reg_C"/>
    <property type="match status" value="1"/>
</dbReference>
<keyword evidence="11" id="KW-1185">Reference proteome</keyword>
<dbReference type="CDD" id="cd00383">
    <property type="entry name" value="trans_reg_C"/>
    <property type="match status" value="1"/>
</dbReference>
<keyword evidence="3" id="KW-0805">Transcription regulation</keyword>
<dbReference type="InterPro" id="IPR036388">
    <property type="entry name" value="WH-like_DNA-bd_sf"/>
</dbReference>
<name>A0ABS5CKJ6_9BACL</name>
<evidence type="ECO:0000256" key="2">
    <source>
        <dbReference type="ARBA" id="ARBA00023012"/>
    </source>
</evidence>
<dbReference type="Proteomes" id="UP000673394">
    <property type="component" value="Unassembled WGS sequence"/>
</dbReference>
<dbReference type="SMART" id="SM00862">
    <property type="entry name" value="Trans_reg_C"/>
    <property type="match status" value="1"/>
</dbReference>
<protein>
    <submittedName>
        <fullName evidence="10">Response regulator transcription factor</fullName>
    </submittedName>
</protein>
<feature type="domain" description="OmpR/PhoB-type" evidence="9">
    <location>
        <begin position="137"/>
        <end position="233"/>
    </location>
</feature>
<dbReference type="SMART" id="SM00448">
    <property type="entry name" value="REC"/>
    <property type="match status" value="1"/>
</dbReference>
<evidence type="ECO:0000256" key="6">
    <source>
        <dbReference type="PROSITE-ProRule" id="PRU00169"/>
    </source>
</evidence>